<dbReference type="GO" id="GO:0016114">
    <property type="term" value="P:terpenoid biosynthetic process"/>
    <property type="evidence" value="ECO:0007669"/>
    <property type="project" value="UniProtKB-ARBA"/>
</dbReference>
<dbReference type="GO" id="GO:0051996">
    <property type="term" value="F:squalene synthase [NAD(P)H] activity"/>
    <property type="evidence" value="ECO:0007669"/>
    <property type="project" value="InterPro"/>
</dbReference>
<proteinExistence type="predicted"/>
<dbReference type="NCBIfam" id="TIGR03464">
    <property type="entry name" value="HpnC"/>
    <property type="match status" value="1"/>
</dbReference>
<dbReference type="EMBL" id="NSJF01000002">
    <property type="protein sequence ID" value="PAT35231.1"/>
    <property type="molecule type" value="Genomic_DNA"/>
</dbReference>
<evidence type="ECO:0000313" key="2">
    <source>
        <dbReference type="Proteomes" id="UP000217999"/>
    </source>
</evidence>
<dbReference type="RefSeq" id="WP_095549348.1">
    <property type="nucleotide sequence ID" value="NZ_NSJF01000002.1"/>
</dbReference>
<dbReference type="InterPro" id="IPR008949">
    <property type="entry name" value="Isoprenoid_synthase_dom_sf"/>
</dbReference>
<dbReference type="InterPro" id="IPR017827">
    <property type="entry name" value="HSQ_synthase_HpnC"/>
</dbReference>
<dbReference type="Proteomes" id="UP000217999">
    <property type="component" value="Unassembled WGS sequence"/>
</dbReference>
<gene>
    <name evidence="1" type="primary">hpnC</name>
    <name evidence="1" type="ORF">CK620_04885</name>
</gene>
<comment type="caution">
    <text evidence="1">The sequence shown here is derived from an EMBL/GenBank/DDBJ whole genome shotgun (WGS) entry which is preliminary data.</text>
</comment>
<dbReference type="SUPFAM" id="SSF48576">
    <property type="entry name" value="Terpenoid synthases"/>
    <property type="match status" value="1"/>
</dbReference>
<dbReference type="InterPro" id="IPR044843">
    <property type="entry name" value="Trans_IPPS_bact-type"/>
</dbReference>
<organism evidence="1 2">
    <name type="scientific">Vandammella animalimorsus</name>
    <dbReference type="NCBI Taxonomy" id="2029117"/>
    <lineage>
        <taxon>Bacteria</taxon>
        <taxon>Pseudomonadati</taxon>
        <taxon>Pseudomonadota</taxon>
        <taxon>Betaproteobacteria</taxon>
        <taxon>Burkholderiales</taxon>
        <taxon>Comamonadaceae</taxon>
        <taxon>Vandammella</taxon>
    </lineage>
</organism>
<dbReference type="InterPro" id="IPR002060">
    <property type="entry name" value="Squ/phyt_synthse"/>
</dbReference>
<dbReference type="GO" id="GO:0004311">
    <property type="term" value="F:geranylgeranyl diphosphate synthase activity"/>
    <property type="evidence" value="ECO:0007669"/>
    <property type="project" value="InterPro"/>
</dbReference>
<dbReference type="SFLD" id="SFLDG01018">
    <property type="entry name" value="Squalene/Phytoene_Synthase_Lik"/>
    <property type="match status" value="1"/>
</dbReference>
<dbReference type="SFLD" id="SFLDG01212">
    <property type="entry name" value="Phytoene_synthase_like"/>
    <property type="match status" value="1"/>
</dbReference>
<accession>A0A2A2ABU8</accession>
<protein>
    <submittedName>
        <fullName evidence="1">Squalene synthase HpnC</fullName>
    </submittedName>
</protein>
<dbReference type="AlphaFoldDB" id="A0A2A2ABU8"/>
<dbReference type="Pfam" id="PF00494">
    <property type="entry name" value="SQS_PSY"/>
    <property type="match status" value="1"/>
</dbReference>
<reference evidence="1 2" key="1">
    <citation type="submission" date="2017-08" db="EMBL/GenBank/DDBJ databases">
        <title>WGS of Clinical strains of the CDC Group NO-1 linked to zoonotic infections in humans.</title>
        <authorList>
            <person name="Bernier A.-M."/>
            <person name="Bernard K."/>
        </authorList>
    </citation>
    <scope>NUCLEOTIDE SEQUENCE [LARGE SCALE GENOMIC DNA]</scope>
    <source>
        <strain evidence="1 2">NML03-0146</strain>
    </source>
</reference>
<dbReference type="Gene3D" id="1.10.600.10">
    <property type="entry name" value="Farnesyl Diphosphate Synthase"/>
    <property type="match status" value="1"/>
</dbReference>
<dbReference type="InterPro" id="IPR033904">
    <property type="entry name" value="Trans_IPPS_HH"/>
</dbReference>
<dbReference type="PANTHER" id="PTHR31480">
    <property type="entry name" value="BIFUNCTIONAL LYCOPENE CYCLASE/PHYTOENE SYNTHASE"/>
    <property type="match status" value="1"/>
</dbReference>
<name>A0A2A2ABU8_9BURK</name>
<sequence length="285" mass="32533">MQRQPFAFQPVGHYENFPVASWLCPARLRAPVAAIYHYARTADDLADEGQLPMAERLQLLREYRLCLHGEIVPPQHWQPIFAAVQHARTEFDLPLEPFDALLDAFEQDVKKTATGQGYADRAELLDYCARSANPIGRLLLRLYGVDSATAQQQSDAICTALQLINFWQDLGRDIERGRWYVPERDASAYGVSRPMQKQACQQPRPPQPLADLMASLVQWARECMQEGLPLVQRLSGRAGWELRVMVQGGFRILEKIEASGYANYYHRPSIGRGDVPLLLWRAWRM</sequence>
<evidence type="ECO:0000313" key="1">
    <source>
        <dbReference type="EMBL" id="PAT35231.1"/>
    </source>
</evidence>
<dbReference type="CDD" id="cd00683">
    <property type="entry name" value="Trans_IPPS_HH"/>
    <property type="match status" value="1"/>
</dbReference>
<dbReference type="SFLD" id="SFLDS00005">
    <property type="entry name" value="Isoprenoid_Synthase_Type_I"/>
    <property type="match status" value="1"/>
</dbReference>